<dbReference type="GO" id="GO:0046872">
    <property type="term" value="F:metal ion binding"/>
    <property type="evidence" value="ECO:0007669"/>
    <property type="project" value="InterPro"/>
</dbReference>
<dbReference type="Pfam" id="PF07452">
    <property type="entry name" value="CHRD"/>
    <property type="match status" value="1"/>
</dbReference>
<feature type="region of interest" description="Disordered" evidence="2">
    <location>
        <begin position="25"/>
        <end position="44"/>
    </location>
</feature>
<accession>A0A541AZI5</accession>
<protein>
    <submittedName>
        <fullName evidence="5">CHRD domain-containing protein</fullName>
    </submittedName>
</protein>
<organism evidence="5 6">
    <name type="scientific">Rhodococcus spelaei</name>
    <dbReference type="NCBI Taxonomy" id="2546320"/>
    <lineage>
        <taxon>Bacteria</taxon>
        <taxon>Bacillati</taxon>
        <taxon>Actinomycetota</taxon>
        <taxon>Actinomycetes</taxon>
        <taxon>Mycobacteriales</taxon>
        <taxon>Nocardiaceae</taxon>
        <taxon>Rhodococcus</taxon>
    </lineage>
</organism>
<dbReference type="InterPro" id="IPR010895">
    <property type="entry name" value="CHRD"/>
</dbReference>
<gene>
    <name evidence="5" type="ORF">FK531_21665</name>
</gene>
<proteinExistence type="inferred from homology"/>
<feature type="signal peptide" evidence="3">
    <location>
        <begin position="1"/>
        <end position="22"/>
    </location>
</feature>
<dbReference type="SUPFAM" id="SSF49329">
    <property type="entry name" value="Cu,Zn superoxide dismutase-like"/>
    <property type="match status" value="1"/>
</dbReference>
<dbReference type="OrthoDB" id="4617389at2"/>
<dbReference type="EMBL" id="VIGH01000012">
    <property type="protein sequence ID" value="TQF65473.1"/>
    <property type="molecule type" value="Genomic_DNA"/>
</dbReference>
<comment type="caution">
    <text evidence="5">The sequence shown here is derived from an EMBL/GenBank/DDBJ whole genome shotgun (WGS) entry which is preliminary data.</text>
</comment>
<dbReference type="InterPro" id="IPR036423">
    <property type="entry name" value="SOD-like_Cu/Zn_dom_sf"/>
</dbReference>
<evidence type="ECO:0000313" key="5">
    <source>
        <dbReference type="EMBL" id="TQF65473.1"/>
    </source>
</evidence>
<sequence>MLRWNRRQAAVACLAGAALVVAGCSSSSPPSSESASPPPTGATLPGPASIALSEMPSGNATLTWDSNTSLVTVQVQAHGFTPGSSHAMHIHPGTCADQSGPPSIPFPDLTAGAGGNVLQTAVSGKVPAGIPPHSYLNIHLAPNAQLGSPTDVSFTPIACADIPSGTPAAGPVVVHLQVPPQHGNSPNGTANIGYDAATHTVHAEVRASGLPPNSAHAAHIHAGSCDAQGPVVYSLPDLQSDDMGNATSTTTIDDVQSAPPAAGWYVNVHMGSSSQIMGNDNSPTLLFAPILCGDVRAGG</sequence>
<dbReference type="GO" id="GO:0006801">
    <property type="term" value="P:superoxide metabolic process"/>
    <property type="evidence" value="ECO:0007669"/>
    <property type="project" value="InterPro"/>
</dbReference>
<name>A0A541AZI5_9NOCA</name>
<feature type="domain" description="CHRD" evidence="4">
    <location>
        <begin position="177"/>
        <end position="270"/>
    </location>
</feature>
<keyword evidence="3" id="KW-0732">Signal</keyword>
<feature type="region of interest" description="Disordered" evidence="2">
    <location>
        <begin position="83"/>
        <end position="103"/>
    </location>
</feature>
<feature type="chain" id="PRO_5038621025" evidence="3">
    <location>
        <begin position="23"/>
        <end position="299"/>
    </location>
</feature>
<evidence type="ECO:0000313" key="6">
    <source>
        <dbReference type="Proteomes" id="UP000316256"/>
    </source>
</evidence>
<evidence type="ECO:0000259" key="4">
    <source>
        <dbReference type="Pfam" id="PF07452"/>
    </source>
</evidence>
<dbReference type="Proteomes" id="UP000316256">
    <property type="component" value="Unassembled WGS sequence"/>
</dbReference>
<dbReference type="AlphaFoldDB" id="A0A541AZI5"/>
<keyword evidence="6" id="KW-1185">Reference proteome</keyword>
<dbReference type="RefSeq" id="WP_142103181.1">
    <property type="nucleotide sequence ID" value="NZ_VIGH01000012.1"/>
</dbReference>
<reference evidence="5 6" key="1">
    <citation type="submission" date="2019-06" db="EMBL/GenBank/DDBJ databases">
        <title>Rhodococcus spaelei sp. nov., isolated from a cave.</title>
        <authorList>
            <person name="Lee S.D."/>
        </authorList>
    </citation>
    <scope>NUCLEOTIDE SEQUENCE [LARGE SCALE GENOMIC DNA]</scope>
    <source>
        <strain evidence="5 6">C9-5</strain>
    </source>
</reference>
<comment type="similarity">
    <text evidence="1">Belongs to the Cu-Zn superoxide dismutase family.</text>
</comment>
<evidence type="ECO:0000256" key="2">
    <source>
        <dbReference type="SAM" id="MobiDB-lite"/>
    </source>
</evidence>
<evidence type="ECO:0000256" key="3">
    <source>
        <dbReference type="SAM" id="SignalP"/>
    </source>
</evidence>
<evidence type="ECO:0000256" key="1">
    <source>
        <dbReference type="ARBA" id="ARBA00010457"/>
    </source>
</evidence>
<dbReference type="PROSITE" id="PS51257">
    <property type="entry name" value="PROKAR_LIPOPROTEIN"/>
    <property type="match status" value="1"/>
</dbReference>